<feature type="domain" description="YbaK/aminoacyl-tRNA synthetase-associated" evidence="1">
    <location>
        <begin position="26"/>
        <end position="141"/>
    </location>
</feature>
<dbReference type="GO" id="GO:0002161">
    <property type="term" value="F:aminoacyl-tRNA deacylase activity"/>
    <property type="evidence" value="ECO:0007669"/>
    <property type="project" value="InterPro"/>
</dbReference>
<sequence>MRVAQVRNILEVHGLGDRYIECAASSATVALAAKALGCEEGRIAKSLSCITTSGPIVIVTMGTARLNNTKFKAVFGEKLRFPAVDILPELIGHPAGGVCPFAVNDGVRIFLDESLKAFDPVYPAAGASNNAVRLSLEELERVTGGTWIDVCLCPEQSPCA</sequence>
<evidence type="ECO:0000259" key="1">
    <source>
        <dbReference type="Pfam" id="PF04073"/>
    </source>
</evidence>
<dbReference type="AlphaFoldDB" id="A0A0W8G7X9"/>
<dbReference type="SUPFAM" id="SSF55826">
    <property type="entry name" value="YbaK/ProRS associated domain"/>
    <property type="match status" value="1"/>
</dbReference>
<dbReference type="CDD" id="cd04333">
    <property type="entry name" value="ProX_deacylase"/>
    <property type="match status" value="1"/>
</dbReference>
<name>A0A0W8G7X9_9ZZZZ</name>
<proteinExistence type="predicted"/>
<reference evidence="2" key="1">
    <citation type="journal article" date="2015" name="Proc. Natl. Acad. Sci. U.S.A.">
        <title>Networks of energetic and metabolic interactions define dynamics in microbial communities.</title>
        <authorList>
            <person name="Embree M."/>
            <person name="Liu J.K."/>
            <person name="Al-Bassam M.M."/>
            <person name="Zengler K."/>
        </authorList>
    </citation>
    <scope>NUCLEOTIDE SEQUENCE</scope>
</reference>
<dbReference type="PANTHER" id="PTHR30411">
    <property type="entry name" value="CYTOPLASMIC PROTEIN"/>
    <property type="match status" value="1"/>
</dbReference>
<dbReference type="Pfam" id="PF04073">
    <property type="entry name" value="tRNA_edit"/>
    <property type="match status" value="1"/>
</dbReference>
<gene>
    <name evidence="2" type="ORF">ASZ90_000851</name>
</gene>
<dbReference type="InterPro" id="IPR036754">
    <property type="entry name" value="YbaK/aa-tRNA-synt-asso_dom_sf"/>
</dbReference>
<dbReference type="EMBL" id="LNQE01000110">
    <property type="protein sequence ID" value="KUG29258.1"/>
    <property type="molecule type" value="Genomic_DNA"/>
</dbReference>
<dbReference type="Gene3D" id="3.90.960.10">
    <property type="entry name" value="YbaK/aminoacyl-tRNA synthetase-associated domain"/>
    <property type="match status" value="1"/>
</dbReference>
<evidence type="ECO:0000313" key="2">
    <source>
        <dbReference type="EMBL" id="KUG29258.1"/>
    </source>
</evidence>
<dbReference type="PANTHER" id="PTHR30411:SF1">
    <property type="entry name" value="CYTOPLASMIC PROTEIN"/>
    <property type="match status" value="1"/>
</dbReference>
<organism evidence="2">
    <name type="scientific">hydrocarbon metagenome</name>
    <dbReference type="NCBI Taxonomy" id="938273"/>
    <lineage>
        <taxon>unclassified sequences</taxon>
        <taxon>metagenomes</taxon>
        <taxon>ecological metagenomes</taxon>
    </lineage>
</organism>
<dbReference type="InterPro" id="IPR007214">
    <property type="entry name" value="YbaK/aa-tRNA-synth-assoc-dom"/>
</dbReference>
<comment type="caution">
    <text evidence="2">The sequence shown here is derived from an EMBL/GenBank/DDBJ whole genome shotgun (WGS) entry which is preliminary data.</text>
</comment>
<accession>A0A0W8G7X9</accession>
<protein>
    <submittedName>
        <fullName evidence="2">Trna proofreading protein</fullName>
    </submittedName>
</protein>